<dbReference type="GeneID" id="38667460"/>
<dbReference type="KEGG" id="sacd:HS1genome_1995"/>
<organism evidence="1 2">
    <name type="scientific">Sulfodiicoccus acidiphilus</name>
    <dbReference type="NCBI Taxonomy" id="1670455"/>
    <lineage>
        <taxon>Archaea</taxon>
        <taxon>Thermoproteota</taxon>
        <taxon>Thermoprotei</taxon>
        <taxon>Sulfolobales</taxon>
        <taxon>Sulfolobaceae</taxon>
        <taxon>Sulfodiicoccus</taxon>
    </lineage>
</organism>
<gene>
    <name evidence="1" type="ORF">HS1genome_1995</name>
</gene>
<dbReference type="AlphaFoldDB" id="A0A348B604"/>
<dbReference type="Proteomes" id="UP000276741">
    <property type="component" value="Chromosome"/>
</dbReference>
<name>A0A348B604_9CREN</name>
<proteinExistence type="predicted"/>
<evidence type="ECO:0000313" key="1">
    <source>
        <dbReference type="EMBL" id="BBD73606.1"/>
    </source>
</evidence>
<evidence type="ECO:0000313" key="2">
    <source>
        <dbReference type="Proteomes" id="UP000276741"/>
    </source>
</evidence>
<sequence length="65" mass="7252">MGYPRGCVESVEGPLLLAIFRDPWVIPFVDSYWEIVDRVKEFVLIAKGLIGEVFKGGEATDLPVL</sequence>
<protein>
    <submittedName>
        <fullName evidence="1">Uncharacterized protein</fullName>
    </submittedName>
</protein>
<dbReference type="RefSeq" id="WP_126450867.1">
    <property type="nucleotide sequence ID" value="NZ_AP018553.1"/>
</dbReference>
<dbReference type="EMBL" id="AP018553">
    <property type="protein sequence ID" value="BBD73606.1"/>
    <property type="molecule type" value="Genomic_DNA"/>
</dbReference>
<keyword evidence="2" id="KW-1185">Reference proteome</keyword>
<reference evidence="2" key="1">
    <citation type="submission" date="2018-04" db="EMBL/GenBank/DDBJ databases">
        <title>Complete genome sequence of Sulfodiicoccus acidiphilus strain HS-1.</title>
        <authorList>
            <person name="Sakai H.D."/>
            <person name="Kurosawa N."/>
        </authorList>
    </citation>
    <scope>NUCLEOTIDE SEQUENCE [LARGE SCALE GENOMIC DNA]</scope>
    <source>
        <strain evidence="2">HS-1</strain>
    </source>
</reference>
<accession>A0A348B604</accession>